<dbReference type="PANTHER" id="PTHR38041">
    <property type="entry name" value="CHORISMATE MUTASE"/>
    <property type="match status" value="1"/>
</dbReference>
<feature type="domain" description="Chorismate mutase" evidence="6">
    <location>
        <begin position="30"/>
        <end position="131"/>
    </location>
</feature>
<evidence type="ECO:0000313" key="8">
    <source>
        <dbReference type="Proteomes" id="UP000318103"/>
    </source>
</evidence>
<dbReference type="RefSeq" id="WP_055705320.1">
    <property type="nucleotide sequence ID" value="NZ_JBPJFI010000001.1"/>
</dbReference>
<dbReference type="EC" id="5.4.99.5" evidence="2"/>
<evidence type="ECO:0000256" key="4">
    <source>
        <dbReference type="ARBA" id="ARBA00023235"/>
    </source>
</evidence>
<dbReference type="GO" id="GO:0046417">
    <property type="term" value="P:chorismate metabolic process"/>
    <property type="evidence" value="ECO:0007669"/>
    <property type="project" value="InterPro"/>
</dbReference>
<feature type="signal peptide" evidence="5">
    <location>
        <begin position="1"/>
        <end position="30"/>
    </location>
</feature>
<dbReference type="InterPro" id="IPR036979">
    <property type="entry name" value="CM_dom_sf"/>
</dbReference>
<dbReference type="InterPro" id="IPR036263">
    <property type="entry name" value="Chorismate_II_sf"/>
</dbReference>
<organism evidence="7 8">
    <name type="scientific">Streptomyces puniciscabiei</name>
    <dbReference type="NCBI Taxonomy" id="164348"/>
    <lineage>
        <taxon>Bacteria</taxon>
        <taxon>Bacillati</taxon>
        <taxon>Actinomycetota</taxon>
        <taxon>Actinomycetes</taxon>
        <taxon>Kitasatosporales</taxon>
        <taxon>Streptomycetaceae</taxon>
        <taxon>Streptomyces</taxon>
    </lineage>
</organism>
<dbReference type="AlphaFoldDB" id="A0A542UAR7"/>
<dbReference type="Gene3D" id="1.20.59.10">
    <property type="entry name" value="Chorismate mutase"/>
    <property type="match status" value="1"/>
</dbReference>
<evidence type="ECO:0000313" key="7">
    <source>
        <dbReference type="EMBL" id="TQK96176.1"/>
    </source>
</evidence>
<dbReference type="NCBIfam" id="TIGR01806">
    <property type="entry name" value="CM_mono2"/>
    <property type="match status" value="1"/>
</dbReference>
<protein>
    <recommendedName>
        <fullName evidence="2">chorismate mutase</fullName>
        <ecNumber evidence="2">5.4.99.5</ecNumber>
    </recommendedName>
</protein>
<accession>A0A542UAR7</accession>
<dbReference type="EMBL" id="VFNX01000001">
    <property type="protein sequence ID" value="TQK96176.1"/>
    <property type="molecule type" value="Genomic_DNA"/>
</dbReference>
<sequence length="213" mass="22473">MPTIRPLSRILATVTATAAVVLTATGTAVAVPASGTAPARSQASAVARSSAPDPTALHPVVELSAERLATADLVAAAKWGTDSPIDDPAREQQVLDSVAAQAVQLGADPDEVRAIFRDQIEANKLVQRALFQRWTDHPEQAPTTRPDLSVIRKEINRINTALVQAIAGTAAEREAPVCLPELVLSAVQVHRDKGLDHLHTKALARSLRSVCGS</sequence>
<dbReference type="PROSITE" id="PS51168">
    <property type="entry name" value="CHORISMATE_MUT_2"/>
    <property type="match status" value="1"/>
</dbReference>
<dbReference type="InterPro" id="IPR008240">
    <property type="entry name" value="Chorismate_mutase_periplasmic"/>
</dbReference>
<dbReference type="SMART" id="SM00830">
    <property type="entry name" value="CM_2"/>
    <property type="match status" value="1"/>
</dbReference>
<dbReference type="InterPro" id="IPR002701">
    <property type="entry name" value="CM_II_prokaryot"/>
</dbReference>
<evidence type="ECO:0000256" key="1">
    <source>
        <dbReference type="ARBA" id="ARBA00004817"/>
    </source>
</evidence>
<dbReference type="NCBIfam" id="NF006741">
    <property type="entry name" value="PRK09269.1"/>
    <property type="match status" value="1"/>
</dbReference>
<evidence type="ECO:0000256" key="5">
    <source>
        <dbReference type="SAM" id="SignalP"/>
    </source>
</evidence>
<evidence type="ECO:0000256" key="2">
    <source>
        <dbReference type="ARBA" id="ARBA00012404"/>
    </source>
</evidence>
<feature type="chain" id="PRO_5021981811" description="chorismate mutase" evidence="5">
    <location>
        <begin position="31"/>
        <end position="213"/>
    </location>
</feature>
<dbReference type="PANTHER" id="PTHR38041:SF2">
    <property type="entry name" value="SECRETED CHORISMATE MUTASE"/>
    <property type="match status" value="1"/>
</dbReference>
<gene>
    <name evidence="7" type="ORF">FB563_1111</name>
</gene>
<dbReference type="UniPathway" id="UPA00120">
    <property type="reaction ID" value="UER00203"/>
</dbReference>
<keyword evidence="3 5" id="KW-0732">Signal</keyword>
<dbReference type="OrthoDB" id="3825510at2"/>
<proteinExistence type="predicted"/>
<name>A0A542UAR7_9ACTN</name>
<evidence type="ECO:0000256" key="3">
    <source>
        <dbReference type="ARBA" id="ARBA00022729"/>
    </source>
</evidence>
<dbReference type="SUPFAM" id="SSF48600">
    <property type="entry name" value="Chorismate mutase II"/>
    <property type="match status" value="1"/>
</dbReference>
<reference evidence="7 8" key="1">
    <citation type="submission" date="2019-06" db="EMBL/GenBank/DDBJ databases">
        <title>Sequencing the genomes of 1000 actinobacteria strains.</title>
        <authorList>
            <person name="Klenk H.-P."/>
        </authorList>
    </citation>
    <scope>NUCLEOTIDE SEQUENCE [LARGE SCALE GENOMIC DNA]</scope>
    <source>
        <strain evidence="7 8">DSM 41929</strain>
    </source>
</reference>
<dbReference type="GO" id="GO:0009697">
    <property type="term" value="P:salicylic acid biosynthetic process"/>
    <property type="evidence" value="ECO:0007669"/>
    <property type="project" value="TreeGrafter"/>
</dbReference>
<dbReference type="Pfam" id="PF01817">
    <property type="entry name" value="CM_2"/>
    <property type="match status" value="1"/>
</dbReference>
<comment type="pathway">
    <text evidence="1">Metabolic intermediate biosynthesis; prephenate biosynthesis; prephenate from chorismate: step 1/1.</text>
</comment>
<evidence type="ECO:0000259" key="6">
    <source>
        <dbReference type="PROSITE" id="PS51168"/>
    </source>
</evidence>
<dbReference type="GO" id="GO:0004106">
    <property type="term" value="F:chorismate mutase activity"/>
    <property type="evidence" value="ECO:0007669"/>
    <property type="project" value="UniProtKB-EC"/>
</dbReference>
<dbReference type="InterPro" id="IPR051331">
    <property type="entry name" value="Chorismate_mutase-related"/>
</dbReference>
<dbReference type="Proteomes" id="UP000318103">
    <property type="component" value="Unassembled WGS sequence"/>
</dbReference>
<keyword evidence="8" id="KW-1185">Reference proteome</keyword>
<keyword evidence="4" id="KW-0413">Isomerase</keyword>
<comment type="caution">
    <text evidence="7">The sequence shown here is derived from an EMBL/GenBank/DDBJ whole genome shotgun (WGS) entry which is preliminary data.</text>
</comment>